<reference evidence="3" key="1">
    <citation type="journal article" date="2019" name="Int. J. Syst. Evol. Microbiol.">
        <title>The Global Catalogue of Microorganisms (GCM) 10K type strain sequencing project: providing services to taxonomists for standard genome sequencing and annotation.</title>
        <authorList>
            <consortium name="The Broad Institute Genomics Platform"/>
            <consortium name="The Broad Institute Genome Sequencing Center for Infectious Disease"/>
            <person name="Wu L."/>
            <person name="Ma J."/>
        </authorList>
    </citation>
    <scope>NUCLEOTIDE SEQUENCE [LARGE SCALE GENOMIC DNA]</scope>
    <source>
        <strain evidence="3">JCM 13002</strain>
    </source>
</reference>
<keyword evidence="3" id="KW-1185">Reference proteome</keyword>
<organism evidence="2 3">
    <name type="scientific">Kitasatospora arboriphila</name>
    <dbReference type="NCBI Taxonomy" id="258052"/>
    <lineage>
        <taxon>Bacteria</taxon>
        <taxon>Bacillati</taxon>
        <taxon>Actinomycetota</taxon>
        <taxon>Actinomycetes</taxon>
        <taxon>Kitasatosporales</taxon>
        <taxon>Streptomycetaceae</taxon>
        <taxon>Kitasatospora</taxon>
    </lineage>
</organism>
<name>A0ABP4E0F5_9ACTN</name>
<gene>
    <name evidence="2" type="ORF">GCM10009663_18400</name>
</gene>
<evidence type="ECO:0000256" key="1">
    <source>
        <dbReference type="SAM" id="MobiDB-lite"/>
    </source>
</evidence>
<evidence type="ECO:0000313" key="3">
    <source>
        <dbReference type="Proteomes" id="UP001499987"/>
    </source>
</evidence>
<feature type="region of interest" description="Disordered" evidence="1">
    <location>
        <begin position="1"/>
        <end position="84"/>
    </location>
</feature>
<comment type="caution">
    <text evidence="2">The sequence shown here is derived from an EMBL/GenBank/DDBJ whole genome shotgun (WGS) entry which is preliminary data.</text>
</comment>
<sequence length="84" mass="8924">MTIADPAGGLVRRRAAPTDRSTAGAARTGLSRHGNDVSERPVVRAADCPEGHPARPGVERRTRRKRTGGAACRARTLGSRVHCQ</sequence>
<dbReference type="Proteomes" id="UP001499987">
    <property type="component" value="Unassembled WGS sequence"/>
</dbReference>
<feature type="compositionally biased region" description="Basic and acidic residues" evidence="1">
    <location>
        <begin position="33"/>
        <end position="60"/>
    </location>
</feature>
<evidence type="ECO:0000313" key="2">
    <source>
        <dbReference type="EMBL" id="GAA1077079.1"/>
    </source>
</evidence>
<feature type="compositionally biased region" description="Low complexity" evidence="1">
    <location>
        <begin position="68"/>
        <end position="78"/>
    </location>
</feature>
<evidence type="ECO:0008006" key="4">
    <source>
        <dbReference type="Google" id="ProtNLM"/>
    </source>
</evidence>
<dbReference type="EMBL" id="BAAALD010000012">
    <property type="protein sequence ID" value="GAA1077079.1"/>
    <property type="molecule type" value="Genomic_DNA"/>
</dbReference>
<accession>A0ABP4E0F5</accession>
<protein>
    <recommendedName>
        <fullName evidence="4">Transposase IS701-like DDE domain-containing protein</fullName>
    </recommendedName>
</protein>
<proteinExistence type="predicted"/>